<dbReference type="RefSeq" id="WP_034499401.1">
    <property type="nucleotide sequence ID" value="NZ_JMPI01000070.1"/>
</dbReference>
<dbReference type="STRING" id="1006004.GBAG_3949"/>
<gene>
    <name evidence="1" type="ORF">GBAG_3949</name>
</gene>
<evidence type="ECO:0000313" key="2">
    <source>
        <dbReference type="Proteomes" id="UP000028653"/>
    </source>
</evidence>
<comment type="caution">
    <text evidence="1">The sequence shown here is derived from an EMBL/GenBank/DDBJ whole genome shotgun (WGS) entry which is preliminary data.</text>
</comment>
<dbReference type="Pfam" id="PF13988">
    <property type="entry name" value="DUF4225"/>
    <property type="match status" value="1"/>
</dbReference>
<protein>
    <submittedName>
        <fullName evidence="1">Putative membrane protein</fullName>
    </submittedName>
</protein>
<evidence type="ECO:0000313" key="1">
    <source>
        <dbReference type="EMBL" id="KFC76984.1"/>
    </source>
</evidence>
<reference evidence="1 2" key="1">
    <citation type="submission" date="2014-05" db="EMBL/GenBank/DDBJ databases">
        <title>ATOL: Assembling a taxonomically balanced genome-scale reconstruction of the evolutionary history of the Enterobacteriaceae.</title>
        <authorList>
            <person name="Plunkett G.III."/>
            <person name="Neeno-Eckwall E.C."/>
            <person name="Glasner J.D."/>
            <person name="Perna N.T."/>
        </authorList>
    </citation>
    <scope>NUCLEOTIDE SEQUENCE [LARGE SCALE GENOMIC DNA]</scope>
    <source>
        <strain evidence="1 2">ATCC 33320</strain>
    </source>
</reference>
<dbReference type="InterPro" id="IPR025320">
    <property type="entry name" value="DUF4225"/>
</dbReference>
<organism evidence="1 2">
    <name type="scientific">Buttiauxella agrestis ATCC 33320</name>
    <dbReference type="NCBI Taxonomy" id="1006004"/>
    <lineage>
        <taxon>Bacteria</taxon>
        <taxon>Pseudomonadati</taxon>
        <taxon>Pseudomonadota</taxon>
        <taxon>Gammaproteobacteria</taxon>
        <taxon>Enterobacterales</taxon>
        <taxon>Enterobacteriaceae</taxon>
        <taxon>Buttiauxella</taxon>
    </lineage>
</organism>
<proteinExistence type="predicted"/>
<dbReference type="eggNOG" id="ENOG502Z9D7">
    <property type="taxonomic scope" value="Bacteria"/>
</dbReference>
<name>A0A085FZT9_9ENTR</name>
<dbReference type="Proteomes" id="UP000028653">
    <property type="component" value="Unassembled WGS sequence"/>
</dbReference>
<sequence>MDYIFGHDKDRMDDYYRTMGGLEARAVTESGLTAAQFIQNPRVRIDFKNNLSLFITNTLEIIDGDYSSQQKAMAINELKQERDYLIKQEGLIRQKKAKQYAVVDIQKTQGIMFYFVKEVGFAGGIAEVGVGIDMIGTGVALSSTGLGAVIGIPVIFCGLIITFHGFNAMQENAGAFINSDPDYKGLLSKMYEGGAEMLGYPRQYGDLVYGGVDLVTSAKGLFSFVTKPDAWRLFKYLNADLVMGFRAMSIPALTLELSADGLTIQSIQNNTPSNPRNEK</sequence>
<dbReference type="EMBL" id="JMPI01000070">
    <property type="protein sequence ID" value="KFC76984.1"/>
    <property type="molecule type" value="Genomic_DNA"/>
</dbReference>
<keyword evidence="2" id="KW-1185">Reference proteome</keyword>
<dbReference type="AlphaFoldDB" id="A0A085FZT9"/>
<accession>A0A085FZT9</accession>